<dbReference type="Pfam" id="PF04977">
    <property type="entry name" value="DivIC"/>
    <property type="match status" value="1"/>
</dbReference>
<dbReference type="KEGG" id="ncu:F0U83_02855"/>
<evidence type="ECO:0000256" key="8">
    <source>
        <dbReference type="SAM" id="Phobius"/>
    </source>
</evidence>
<dbReference type="NCBIfam" id="NF002058">
    <property type="entry name" value="PRK00888.1"/>
    <property type="match status" value="1"/>
</dbReference>
<name>A0A5P1R841_9GAMM</name>
<organism evidence="9 10">
    <name type="scientific">Neptunomonas concharum</name>
    <dbReference type="NCBI Taxonomy" id="1031538"/>
    <lineage>
        <taxon>Bacteria</taxon>
        <taxon>Pseudomonadati</taxon>
        <taxon>Pseudomonadota</taxon>
        <taxon>Gammaproteobacteria</taxon>
        <taxon>Oceanospirillales</taxon>
        <taxon>Oceanospirillaceae</taxon>
        <taxon>Neptunomonas</taxon>
    </lineage>
</organism>
<dbReference type="GO" id="GO:0005886">
    <property type="term" value="C:plasma membrane"/>
    <property type="evidence" value="ECO:0007669"/>
    <property type="project" value="UniProtKB-SubCell"/>
</dbReference>
<dbReference type="GO" id="GO:0032153">
    <property type="term" value="C:cell division site"/>
    <property type="evidence" value="ECO:0007669"/>
    <property type="project" value="UniProtKB-UniRule"/>
</dbReference>
<evidence type="ECO:0000256" key="6">
    <source>
        <dbReference type="ARBA" id="ARBA00023306"/>
    </source>
</evidence>
<dbReference type="HAMAP" id="MF_00599">
    <property type="entry name" value="FtsB"/>
    <property type="match status" value="1"/>
</dbReference>
<dbReference type="InterPro" id="IPR023081">
    <property type="entry name" value="Cell_div_FtsB"/>
</dbReference>
<reference evidence="9 10" key="1">
    <citation type="journal article" date="2019" name="Biochem. Eng. J.">
        <title>Metabolic engineering of the marine bacteria Neptunomonas concharum for the production of acetoin and meso-2,3-butanediol from acetate.</title>
        <authorList>
            <person name="Li W."/>
            <person name="Pu N."/>
            <person name="Liu C.-X."/>
            <person name="Yuan Q.-P."/>
            <person name="Li Z.-J."/>
        </authorList>
    </citation>
    <scope>NUCLEOTIDE SEQUENCE [LARGE SCALE GENOMIC DNA]</scope>
    <source>
        <strain evidence="9 10">JCM17730</strain>
    </source>
</reference>
<keyword evidence="1 7" id="KW-1003">Cell membrane</keyword>
<accession>A0A5P1R841</accession>
<comment type="similarity">
    <text evidence="7">Belongs to the FtsB family.</text>
</comment>
<evidence type="ECO:0000313" key="10">
    <source>
        <dbReference type="Proteomes" id="UP000324760"/>
    </source>
</evidence>
<keyword evidence="6 7" id="KW-0131">Cell cycle</keyword>
<evidence type="ECO:0000256" key="4">
    <source>
        <dbReference type="ARBA" id="ARBA00022989"/>
    </source>
</evidence>
<keyword evidence="10" id="KW-1185">Reference proteome</keyword>
<keyword evidence="2 7" id="KW-0132">Cell division</keyword>
<evidence type="ECO:0000256" key="3">
    <source>
        <dbReference type="ARBA" id="ARBA00022692"/>
    </source>
</evidence>
<keyword evidence="3 7" id="KW-0812">Transmembrane</keyword>
<evidence type="ECO:0000256" key="2">
    <source>
        <dbReference type="ARBA" id="ARBA00022618"/>
    </source>
</evidence>
<keyword evidence="5 7" id="KW-0472">Membrane</keyword>
<dbReference type="OrthoDB" id="7061211at2"/>
<protein>
    <recommendedName>
        <fullName evidence="7">Cell division protein FtsB</fullName>
    </recommendedName>
</protein>
<dbReference type="GO" id="GO:0030428">
    <property type="term" value="C:cell septum"/>
    <property type="evidence" value="ECO:0007669"/>
    <property type="project" value="TreeGrafter"/>
</dbReference>
<dbReference type="InterPro" id="IPR007060">
    <property type="entry name" value="FtsL/DivIC"/>
</dbReference>
<evidence type="ECO:0000256" key="7">
    <source>
        <dbReference type="HAMAP-Rule" id="MF_00599"/>
    </source>
</evidence>
<feature type="topological domain" description="Cytoplasmic" evidence="7">
    <location>
        <begin position="1"/>
        <end position="7"/>
    </location>
</feature>
<dbReference type="AlphaFoldDB" id="A0A5P1R841"/>
<feature type="topological domain" description="Periplasmic" evidence="7">
    <location>
        <begin position="26"/>
        <end position="101"/>
    </location>
</feature>
<feature type="transmembrane region" description="Helical" evidence="8">
    <location>
        <begin position="6"/>
        <end position="25"/>
    </location>
</feature>
<keyword evidence="4 7" id="KW-1133">Transmembrane helix</keyword>
<comment type="subcellular location">
    <subcellularLocation>
        <location evidence="7">Cell inner membrane</location>
        <topology evidence="7">Single-pass type II membrane protein</topology>
    </subcellularLocation>
    <text evidence="7">Localizes to the division septum.</text>
</comment>
<evidence type="ECO:0000256" key="1">
    <source>
        <dbReference type="ARBA" id="ARBA00022475"/>
    </source>
</evidence>
<dbReference type="PANTHER" id="PTHR37485:SF1">
    <property type="entry name" value="CELL DIVISION PROTEIN FTSB"/>
    <property type="match status" value="1"/>
</dbReference>
<evidence type="ECO:0000313" key="9">
    <source>
        <dbReference type="EMBL" id="QEQ95733.1"/>
    </source>
</evidence>
<proteinExistence type="inferred from homology"/>
<dbReference type="PANTHER" id="PTHR37485">
    <property type="entry name" value="CELL DIVISION PROTEIN FTSB"/>
    <property type="match status" value="1"/>
</dbReference>
<comment type="subunit">
    <text evidence="7">Part of a complex composed of FtsB, FtsL and FtsQ.</text>
</comment>
<sequence length="101" mass="12075">MLFVFRWFLFVLIIIFLGLQYRLWFGEANLLLVRQLENQIADQQSENERLQTRNRQLEAEVMDLKKGLSAIEERARSDQGMIRQGETFYQLVEPSPVRKEK</sequence>
<keyword evidence="7" id="KW-0175">Coiled coil</keyword>
<dbReference type="Proteomes" id="UP000324760">
    <property type="component" value="Chromosome"/>
</dbReference>
<gene>
    <name evidence="7 9" type="primary">ftsB</name>
    <name evidence="9" type="ORF">F0U83_02855</name>
</gene>
<evidence type="ECO:0000256" key="5">
    <source>
        <dbReference type="ARBA" id="ARBA00023136"/>
    </source>
</evidence>
<feature type="coiled-coil region" evidence="7">
    <location>
        <begin position="33"/>
        <end position="74"/>
    </location>
</feature>
<keyword evidence="7" id="KW-0997">Cell inner membrane</keyword>
<dbReference type="EMBL" id="CP043869">
    <property type="protein sequence ID" value="QEQ95733.1"/>
    <property type="molecule type" value="Genomic_DNA"/>
</dbReference>
<dbReference type="GO" id="GO:0043093">
    <property type="term" value="P:FtsZ-dependent cytokinesis"/>
    <property type="evidence" value="ECO:0007669"/>
    <property type="project" value="UniProtKB-UniRule"/>
</dbReference>
<comment type="function">
    <text evidence="7">Essential cell division protein. May link together the upstream cell division proteins, which are predominantly cytoplasmic, with the downstream cell division proteins, which are predominantly periplasmic.</text>
</comment>